<sequence length="178" mass="17866">MSPLTVLVLLAAVCLTAMPLAASAADPPPPVPLFILATFSGPCSSSSSKTCVDIPGTLTFQDRAGTTGQGTFSFNVVSSLKHDEESGPTTAPFEGVVNATLADGSAFGVVFTTIPGADGIDAQVPFNAVMYAGAGAINVVTGTYADDTGVVTTNMQVVSGPSYTYGAGALSIALWPKV</sequence>
<proteinExistence type="predicted"/>
<protein>
    <submittedName>
        <fullName evidence="2">Uncharacterized protein</fullName>
    </submittedName>
</protein>
<organism evidence="2 3">
    <name type="scientific">Thecamonas trahens ATCC 50062</name>
    <dbReference type="NCBI Taxonomy" id="461836"/>
    <lineage>
        <taxon>Eukaryota</taxon>
        <taxon>Apusozoa</taxon>
        <taxon>Apusomonadida</taxon>
        <taxon>Apusomonadidae</taxon>
        <taxon>Thecamonas</taxon>
    </lineage>
</organism>
<feature type="chain" id="PRO_5005537199" evidence="1">
    <location>
        <begin position="25"/>
        <end position="178"/>
    </location>
</feature>
<dbReference type="AlphaFoldDB" id="A0A0L0DIR1"/>
<evidence type="ECO:0000313" key="3">
    <source>
        <dbReference type="Proteomes" id="UP000054408"/>
    </source>
</evidence>
<accession>A0A0L0DIR1</accession>
<dbReference type="EMBL" id="GL349465">
    <property type="protein sequence ID" value="KNC51213.1"/>
    <property type="molecule type" value="Genomic_DNA"/>
</dbReference>
<feature type="signal peptide" evidence="1">
    <location>
        <begin position="1"/>
        <end position="24"/>
    </location>
</feature>
<dbReference type="RefSeq" id="XP_013756410.1">
    <property type="nucleotide sequence ID" value="XM_013900956.1"/>
</dbReference>
<dbReference type="GeneID" id="25565703"/>
<name>A0A0L0DIR1_THETB</name>
<keyword evidence="3" id="KW-1185">Reference proteome</keyword>
<dbReference type="Proteomes" id="UP000054408">
    <property type="component" value="Unassembled WGS sequence"/>
</dbReference>
<keyword evidence="1" id="KW-0732">Signal</keyword>
<reference evidence="2 3" key="1">
    <citation type="submission" date="2010-05" db="EMBL/GenBank/DDBJ databases">
        <title>The Genome Sequence of Thecamonas trahens ATCC 50062.</title>
        <authorList>
            <consortium name="The Broad Institute Genome Sequencing Platform"/>
            <person name="Russ C."/>
            <person name="Cuomo C."/>
            <person name="Shea T."/>
            <person name="Young S.K."/>
            <person name="Zeng Q."/>
            <person name="Koehrsen M."/>
            <person name="Haas B."/>
            <person name="Borodovsky M."/>
            <person name="Guigo R."/>
            <person name="Alvarado L."/>
            <person name="Berlin A."/>
            <person name="Bochicchio J."/>
            <person name="Borenstein D."/>
            <person name="Chapman S."/>
            <person name="Chen Z."/>
            <person name="Freedman E."/>
            <person name="Gellesch M."/>
            <person name="Goldberg J."/>
            <person name="Griggs A."/>
            <person name="Gujja S."/>
            <person name="Heilman E."/>
            <person name="Heiman D."/>
            <person name="Hepburn T."/>
            <person name="Howarth C."/>
            <person name="Jen D."/>
            <person name="Larson L."/>
            <person name="Mehta T."/>
            <person name="Park D."/>
            <person name="Pearson M."/>
            <person name="Roberts A."/>
            <person name="Saif S."/>
            <person name="Shenoy N."/>
            <person name="Sisk P."/>
            <person name="Stolte C."/>
            <person name="Sykes S."/>
            <person name="Thomson T."/>
            <person name="Walk T."/>
            <person name="White J."/>
            <person name="Yandava C."/>
            <person name="Burger G."/>
            <person name="Gray M.W."/>
            <person name="Holland P.W.H."/>
            <person name="King N."/>
            <person name="Lang F.B.F."/>
            <person name="Roger A.J."/>
            <person name="Ruiz-Trillo I."/>
            <person name="Lander E."/>
            <person name="Nusbaum C."/>
        </authorList>
    </citation>
    <scope>NUCLEOTIDE SEQUENCE [LARGE SCALE GENOMIC DNA]</scope>
    <source>
        <strain evidence="2 3">ATCC 50062</strain>
    </source>
</reference>
<evidence type="ECO:0000313" key="2">
    <source>
        <dbReference type="EMBL" id="KNC51213.1"/>
    </source>
</evidence>
<gene>
    <name evidence="2" type="ORF">AMSG_06570</name>
</gene>
<evidence type="ECO:0000256" key="1">
    <source>
        <dbReference type="SAM" id="SignalP"/>
    </source>
</evidence>